<evidence type="ECO:0000313" key="3">
    <source>
        <dbReference type="EMBL" id="MDT9594758.1"/>
    </source>
</evidence>
<evidence type="ECO:0000313" key="4">
    <source>
        <dbReference type="Proteomes" id="UP001268542"/>
    </source>
</evidence>
<feature type="domain" description="Rv3660c-like CheY-like N-terminal" evidence="2">
    <location>
        <begin position="32"/>
        <end position="139"/>
    </location>
</feature>
<dbReference type="InterPro" id="IPR050625">
    <property type="entry name" value="ParA/MinD_ATPase"/>
</dbReference>
<dbReference type="InterPro" id="IPR027417">
    <property type="entry name" value="P-loop_NTPase"/>
</dbReference>
<dbReference type="Gene3D" id="3.40.50.300">
    <property type="entry name" value="P-loop containing nucleotide triphosphate hydrolases"/>
    <property type="match status" value="1"/>
</dbReference>
<feature type="compositionally biased region" description="Basic and acidic residues" evidence="1">
    <location>
        <begin position="13"/>
        <end position="23"/>
    </location>
</feature>
<gene>
    <name evidence="3" type="ORF">RDV89_16850</name>
</gene>
<dbReference type="PANTHER" id="PTHR43384">
    <property type="entry name" value="SEPTUM SITE-DETERMINING PROTEIN MIND HOMOLOG, CHLOROPLASTIC-RELATED"/>
    <property type="match status" value="1"/>
</dbReference>
<dbReference type="InterPro" id="IPR059050">
    <property type="entry name" value="Rv3660c_N"/>
</dbReference>
<organism evidence="3 4">
    <name type="scientific">Nocardioides imazamoxiresistens</name>
    <dbReference type="NCBI Taxonomy" id="3231893"/>
    <lineage>
        <taxon>Bacteria</taxon>
        <taxon>Bacillati</taxon>
        <taxon>Actinomycetota</taxon>
        <taxon>Actinomycetes</taxon>
        <taxon>Propionibacteriales</taxon>
        <taxon>Nocardioidaceae</taxon>
        <taxon>Nocardioides</taxon>
    </lineage>
</organism>
<reference evidence="3 4" key="1">
    <citation type="submission" date="2023-08" db="EMBL/GenBank/DDBJ databases">
        <title>Nocardioides seae sp. nov., a bacterium isolated from a soil.</title>
        <authorList>
            <person name="Wang X."/>
        </authorList>
    </citation>
    <scope>NUCLEOTIDE SEQUENCE [LARGE SCALE GENOMIC DNA]</scope>
    <source>
        <strain evidence="3 4">YZH12</strain>
    </source>
</reference>
<feature type="region of interest" description="Disordered" evidence="1">
    <location>
        <begin position="1"/>
        <end position="28"/>
    </location>
</feature>
<dbReference type="RefSeq" id="WP_315734815.1">
    <property type="nucleotide sequence ID" value="NZ_JAVYII010000008.1"/>
</dbReference>
<dbReference type="Proteomes" id="UP001268542">
    <property type="component" value="Unassembled WGS sequence"/>
</dbReference>
<evidence type="ECO:0000259" key="2">
    <source>
        <dbReference type="Pfam" id="PF26563"/>
    </source>
</evidence>
<dbReference type="Pfam" id="PF26563">
    <property type="entry name" value="Rv3660c_N"/>
    <property type="match status" value="1"/>
</dbReference>
<feature type="compositionally biased region" description="Basic residues" evidence="1">
    <location>
        <begin position="1"/>
        <end position="12"/>
    </location>
</feature>
<sequence>MTRRRAGRAGRARGREEAGREVGRGGAPPVLLTRDAELAQEVERLAAAAGVRLGVAATDGAVLAAWHDAPVILVGADVVDEVAALRPHRREGVQVVGGGRVGDGIYRAAVAVGASEVLALPDAAGWLVETLALHEEPHRAGSTVVVVGGSGGAGASTIAAVLARTAAGRGPALALDLDPAGPGLDRLLGLHEADGLRWDAFDHTAGRLSGRALREAVPRADGLGVLTWPDAATAPSPPAPGAVREVLGAAVRGHDTVVVDLPRHAASAEAGGSEVVARADLLLVAVRPSLAGVAAAARVVASATQGPARVPVGLVLRGRGTDPAAVATALGAPVVAQVPERRRVGELVELGAGGVTLPGPLARAARDVLGLLGPAVAA</sequence>
<comment type="caution">
    <text evidence="3">The sequence shown here is derived from an EMBL/GenBank/DDBJ whole genome shotgun (WGS) entry which is preliminary data.</text>
</comment>
<accession>A0ABU3PZR2</accession>
<protein>
    <submittedName>
        <fullName evidence="3">Septum site determining protein</fullName>
    </submittedName>
</protein>
<evidence type="ECO:0000256" key="1">
    <source>
        <dbReference type="SAM" id="MobiDB-lite"/>
    </source>
</evidence>
<proteinExistence type="predicted"/>
<dbReference type="SUPFAM" id="SSF52540">
    <property type="entry name" value="P-loop containing nucleoside triphosphate hydrolases"/>
    <property type="match status" value="1"/>
</dbReference>
<dbReference type="PANTHER" id="PTHR43384:SF11">
    <property type="entry name" value="SEPTUM SITE DETERMINING PROTEIN"/>
    <property type="match status" value="1"/>
</dbReference>
<name>A0ABU3PZR2_9ACTN</name>
<keyword evidence="4" id="KW-1185">Reference proteome</keyword>
<dbReference type="InterPro" id="IPR022521">
    <property type="entry name" value="Rv3660c"/>
</dbReference>
<dbReference type="EMBL" id="JAVYII010000008">
    <property type="protein sequence ID" value="MDT9594758.1"/>
    <property type="molecule type" value="Genomic_DNA"/>
</dbReference>
<dbReference type="NCBIfam" id="TIGR03815">
    <property type="entry name" value="CpaE_hom_Actino"/>
    <property type="match status" value="1"/>
</dbReference>